<dbReference type="GO" id="GO:0007030">
    <property type="term" value="P:Golgi organization"/>
    <property type="evidence" value="ECO:0007669"/>
    <property type="project" value="InterPro"/>
</dbReference>
<keyword evidence="2 7" id="KW-0812">Transmembrane</keyword>
<evidence type="ECO:0000256" key="5">
    <source>
        <dbReference type="ARBA" id="ARBA00023054"/>
    </source>
</evidence>
<dbReference type="AlphaFoldDB" id="A0A9Q1A5V4"/>
<feature type="transmembrane region" description="Helical" evidence="7">
    <location>
        <begin position="57"/>
        <end position="75"/>
    </location>
</feature>
<keyword evidence="9" id="KW-1185">Reference proteome</keyword>
<keyword evidence="5" id="KW-0175">Coiled coil</keyword>
<evidence type="ECO:0000256" key="2">
    <source>
        <dbReference type="ARBA" id="ARBA00022692"/>
    </source>
</evidence>
<dbReference type="PANTHER" id="PTHR13815:SF7">
    <property type="entry name" value="GOLGIN SUBFAMILY A MEMBER 5"/>
    <property type="match status" value="1"/>
</dbReference>
<dbReference type="Proteomes" id="UP001151752">
    <property type="component" value="Chromosome 18"/>
</dbReference>
<reference evidence="8" key="2">
    <citation type="journal article" date="2023" name="Int. J. Mol. Sci.">
        <title>De Novo Assembly and Annotation of 11 Diverse Shrub Willow (Salix) Genomes Reveals Novel Gene Organization in Sex-Linked Regions.</title>
        <authorList>
            <person name="Hyden B."/>
            <person name="Feng K."/>
            <person name="Yates T.B."/>
            <person name="Jawdy S."/>
            <person name="Cereghino C."/>
            <person name="Smart L.B."/>
            <person name="Muchero W."/>
        </authorList>
    </citation>
    <scope>NUCLEOTIDE SEQUENCE</scope>
    <source>
        <tissue evidence="8">Shoot tip</tissue>
    </source>
</reference>
<sequence length="101" mass="11628">MLYKVLISYKVIIAGHFPCITVTWLGASIQLQKAAKMLDSGAARATRFLWRYPTARLILLFYLVFVHLFLMYLLHRLQEQADIFSDREVAESMGLANHTLP</sequence>
<dbReference type="Pfam" id="PF09787">
    <property type="entry name" value="Golgin_A5"/>
    <property type="match status" value="1"/>
</dbReference>
<dbReference type="GO" id="GO:0031985">
    <property type="term" value="C:Golgi cisterna"/>
    <property type="evidence" value="ECO:0007669"/>
    <property type="project" value="TreeGrafter"/>
</dbReference>
<keyword evidence="6 7" id="KW-0472">Membrane</keyword>
<proteinExistence type="predicted"/>
<evidence type="ECO:0000256" key="3">
    <source>
        <dbReference type="ARBA" id="ARBA00022989"/>
    </source>
</evidence>
<comment type="caution">
    <text evidence="8">The sequence shown here is derived from an EMBL/GenBank/DDBJ whole genome shotgun (WGS) entry which is preliminary data.</text>
</comment>
<keyword evidence="4" id="KW-0333">Golgi apparatus</keyword>
<dbReference type="PANTHER" id="PTHR13815">
    <property type="entry name" value="GOLGIN-84"/>
    <property type="match status" value="1"/>
</dbReference>
<name>A0A9Q1A5V4_9ROSI</name>
<dbReference type="EMBL" id="JAPFFM010000006">
    <property type="protein sequence ID" value="KAJ6759388.1"/>
    <property type="molecule type" value="Genomic_DNA"/>
</dbReference>
<gene>
    <name evidence="8" type="ORF">OIU74_025966</name>
</gene>
<accession>A0A9Q1A5V4</accession>
<comment type="subcellular location">
    <subcellularLocation>
        <location evidence="1">Golgi apparatus membrane</location>
        <topology evidence="1">Single-pass membrane protein</topology>
    </subcellularLocation>
</comment>
<keyword evidence="3 7" id="KW-1133">Transmembrane helix</keyword>
<reference evidence="8" key="1">
    <citation type="submission" date="2022-11" db="EMBL/GenBank/DDBJ databases">
        <authorList>
            <person name="Hyden B.L."/>
            <person name="Feng K."/>
            <person name="Yates T."/>
            <person name="Jawdy S."/>
            <person name="Smart L.B."/>
            <person name="Muchero W."/>
        </authorList>
    </citation>
    <scope>NUCLEOTIDE SEQUENCE</scope>
    <source>
        <tissue evidence="8">Shoot tip</tissue>
    </source>
</reference>
<evidence type="ECO:0000313" key="8">
    <source>
        <dbReference type="EMBL" id="KAJ6759388.1"/>
    </source>
</evidence>
<organism evidence="8 9">
    <name type="scientific">Salix koriyanagi</name>
    <dbReference type="NCBI Taxonomy" id="2511006"/>
    <lineage>
        <taxon>Eukaryota</taxon>
        <taxon>Viridiplantae</taxon>
        <taxon>Streptophyta</taxon>
        <taxon>Embryophyta</taxon>
        <taxon>Tracheophyta</taxon>
        <taxon>Spermatophyta</taxon>
        <taxon>Magnoliopsida</taxon>
        <taxon>eudicotyledons</taxon>
        <taxon>Gunneridae</taxon>
        <taxon>Pentapetalae</taxon>
        <taxon>rosids</taxon>
        <taxon>fabids</taxon>
        <taxon>Malpighiales</taxon>
        <taxon>Salicaceae</taxon>
        <taxon>Saliceae</taxon>
        <taxon>Salix</taxon>
    </lineage>
</organism>
<evidence type="ECO:0000256" key="7">
    <source>
        <dbReference type="SAM" id="Phobius"/>
    </source>
</evidence>
<evidence type="ECO:0000256" key="1">
    <source>
        <dbReference type="ARBA" id="ARBA00004194"/>
    </source>
</evidence>
<dbReference type="GO" id="GO:0000139">
    <property type="term" value="C:Golgi membrane"/>
    <property type="evidence" value="ECO:0007669"/>
    <property type="project" value="UniProtKB-SubCell"/>
</dbReference>
<evidence type="ECO:0000256" key="6">
    <source>
        <dbReference type="ARBA" id="ARBA00023136"/>
    </source>
</evidence>
<evidence type="ECO:0000313" key="9">
    <source>
        <dbReference type="Proteomes" id="UP001151752"/>
    </source>
</evidence>
<protein>
    <submittedName>
        <fullName evidence="8">GOLGIN-84</fullName>
    </submittedName>
</protein>
<evidence type="ECO:0000256" key="4">
    <source>
        <dbReference type="ARBA" id="ARBA00023034"/>
    </source>
</evidence>
<feature type="transmembrane region" description="Helical" evidence="7">
    <location>
        <begin position="6"/>
        <end position="27"/>
    </location>
</feature>
<dbReference type="GO" id="GO:0000301">
    <property type="term" value="P:retrograde transport, vesicle recycling within Golgi"/>
    <property type="evidence" value="ECO:0007669"/>
    <property type="project" value="TreeGrafter"/>
</dbReference>
<dbReference type="InterPro" id="IPR019177">
    <property type="entry name" value="Golgin_subfamily_A_member_5"/>
</dbReference>